<sequence length="48" mass="5638">MLKIKNNLLFLNIFVFIFLGLFLIINNKSVMAMENNTYKGKQKKIMIS</sequence>
<evidence type="ECO:0000256" key="1">
    <source>
        <dbReference type="SAM" id="Phobius"/>
    </source>
</evidence>
<evidence type="ECO:0000259" key="2">
    <source>
        <dbReference type="Pfam" id="PF12113"/>
    </source>
</evidence>
<keyword evidence="1" id="KW-1133">Transmembrane helix</keyword>
<keyword evidence="1" id="KW-0812">Transmembrane</keyword>
<accession>A0ABY7BUC4</accession>
<evidence type="ECO:0000313" key="4">
    <source>
        <dbReference type="Proteomes" id="UP001164727"/>
    </source>
</evidence>
<dbReference type="RefSeq" id="WP_308738513.1">
    <property type="nucleotide sequence ID" value="NZ_CP114006.1"/>
</dbReference>
<proteinExistence type="predicted"/>
<protein>
    <recommendedName>
        <fullName evidence="2">Sequence-variable mosaic (SVM) signal sequence domain-containing protein</fullName>
    </recommendedName>
</protein>
<feature type="domain" description="Sequence-variable mosaic (SVM) signal sequence" evidence="2">
    <location>
        <begin position="1"/>
        <end position="33"/>
    </location>
</feature>
<gene>
    <name evidence="3" type="ORF">RS022_06270</name>
</gene>
<evidence type="ECO:0000313" key="3">
    <source>
        <dbReference type="EMBL" id="WAN63470.1"/>
    </source>
</evidence>
<dbReference type="Proteomes" id="UP001164727">
    <property type="component" value="Chromosome"/>
</dbReference>
<organism evidence="3 4">
    <name type="scientific">Candidatus Phytoplasma rubi</name>
    <dbReference type="NCBI Taxonomy" id="399025"/>
    <lineage>
        <taxon>Bacteria</taxon>
        <taxon>Bacillati</taxon>
        <taxon>Mycoplasmatota</taxon>
        <taxon>Mollicutes</taxon>
        <taxon>Acholeplasmatales</taxon>
        <taxon>Acholeplasmataceae</taxon>
        <taxon>Candidatus Phytoplasma</taxon>
        <taxon>16SrV (Elm yellows group)</taxon>
    </lineage>
</organism>
<dbReference type="Pfam" id="PF12113">
    <property type="entry name" value="SVM_signal"/>
    <property type="match status" value="1"/>
</dbReference>
<reference evidence="3 4" key="1">
    <citation type="journal article" date="2023" name="Microbiol. Resour. Announc.">
        <title>Complete Genome of 'Candidatus Phytoplasma rubi' RS, a Phytopathogenic Bacterium Associated with Rubus Stunt Disease.</title>
        <authorList>
            <person name="Duckeck D."/>
            <person name="Zubert C."/>
            <person name="Bohm J.W."/>
            <person name="Carminati G."/>
            <person name="Schneider B."/>
            <person name="Kube M."/>
        </authorList>
    </citation>
    <scope>NUCLEOTIDE SEQUENCE [LARGE SCALE GENOMIC DNA]</scope>
    <source>
        <strain evidence="3 4">RS</strain>
    </source>
</reference>
<feature type="transmembrane region" description="Helical" evidence="1">
    <location>
        <begin position="7"/>
        <end position="25"/>
    </location>
</feature>
<keyword evidence="1" id="KW-0472">Membrane</keyword>
<name>A0ABY7BUC4_9MOLU</name>
<dbReference type="EMBL" id="CP114006">
    <property type="protein sequence ID" value="WAN63470.1"/>
    <property type="molecule type" value="Genomic_DNA"/>
</dbReference>
<dbReference type="InterPro" id="IPR021970">
    <property type="entry name" value="SVM_signal"/>
</dbReference>
<keyword evidence="4" id="KW-1185">Reference proteome</keyword>